<evidence type="ECO:0000256" key="4">
    <source>
        <dbReference type="ARBA" id="ARBA00022840"/>
    </source>
</evidence>
<comment type="catalytic activity">
    <reaction evidence="8">
        <text>ATP + H2O = ADP + phosphate + H(+)</text>
        <dbReference type="Rhea" id="RHEA:13065"/>
        <dbReference type="ChEBI" id="CHEBI:15377"/>
        <dbReference type="ChEBI" id="CHEBI:15378"/>
        <dbReference type="ChEBI" id="CHEBI:30616"/>
        <dbReference type="ChEBI" id="CHEBI:43474"/>
        <dbReference type="ChEBI" id="CHEBI:456216"/>
        <dbReference type="EC" id="5.6.2.4"/>
    </reaction>
</comment>
<dbReference type="STRING" id="1297617.IB211_00705"/>
<accession>A0A0S2W172</accession>
<evidence type="ECO:0000259" key="10">
    <source>
        <dbReference type="PROSITE" id="PS51198"/>
    </source>
</evidence>
<dbReference type="InterPro" id="IPR014017">
    <property type="entry name" value="DNA_helicase_UvrD-like_C"/>
</dbReference>
<dbReference type="GO" id="GO:0000725">
    <property type="term" value="P:recombinational repair"/>
    <property type="evidence" value="ECO:0007669"/>
    <property type="project" value="TreeGrafter"/>
</dbReference>
<evidence type="ECO:0000256" key="2">
    <source>
        <dbReference type="ARBA" id="ARBA00022801"/>
    </source>
</evidence>
<evidence type="ECO:0000256" key="1">
    <source>
        <dbReference type="ARBA" id="ARBA00022741"/>
    </source>
</evidence>
<reference evidence="12" key="2">
    <citation type="submission" date="2015-04" db="EMBL/GenBank/DDBJ databases">
        <title>A butyrogenic pathway from the amino acid lysine in a human gut commensal.</title>
        <authorList>
            <person name="de Vos W.M."/>
            <person name="Bui N.T.P."/>
            <person name="Plugge C.M."/>
            <person name="Ritari J."/>
        </authorList>
    </citation>
    <scope>NUCLEOTIDE SEQUENCE [LARGE SCALE GENOMIC DNA]</scope>
    <source>
        <strain evidence="12">AF211</strain>
    </source>
</reference>
<dbReference type="GO" id="GO:0005829">
    <property type="term" value="C:cytosol"/>
    <property type="evidence" value="ECO:0007669"/>
    <property type="project" value="TreeGrafter"/>
</dbReference>
<dbReference type="Proteomes" id="UP000064844">
    <property type="component" value="Chromosome"/>
</dbReference>
<dbReference type="PANTHER" id="PTHR11070">
    <property type="entry name" value="UVRD / RECB / PCRA DNA HELICASE FAMILY MEMBER"/>
    <property type="match status" value="1"/>
</dbReference>
<comment type="catalytic activity">
    <reaction evidence="6">
        <text>Couples ATP hydrolysis with the unwinding of duplex DNA by translocating in the 3'-5' direction.</text>
        <dbReference type="EC" id="5.6.2.4"/>
    </reaction>
</comment>
<feature type="binding site" evidence="9">
    <location>
        <begin position="25"/>
        <end position="32"/>
    </location>
    <ligand>
        <name>ATP</name>
        <dbReference type="ChEBI" id="CHEBI:30616"/>
    </ligand>
</feature>
<dbReference type="KEGG" id="ibu:IB211_00705"/>
<dbReference type="AlphaFoldDB" id="A0A0S2W172"/>
<dbReference type="Gene3D" id="3.40.50.300">
    <property type="entry name" value="P-loop containing nucleotide triphosphate hydrolases"/>
    <property type="match status" value="2"/>
</dbReference>
<dbReference type="SUPFAM" id="SSF52540">
    <property type="entry name" value="P-loop containing nucleoside triphosphate hydrolases"/>
    <property type="match status" value="1"/>
</dbReference>
<feature type="domain" description="UvrD-like helicase ATP-binding" evidence="10">
    <location>
        <begin position="4"/>
        <end position="298"/>
    </location>
</feature>
<keyword evidence="4 9" id="KW-0067">ATP-binding</keyword>
<evidence type="ECO:0000256" key="6">
    <source>
        <dbReference type="ARBA" id="ARBA00034617"/>
    </source>
</evidence>
<keyword evidence="1 9" id="KW-0547">Nucleotide-binding</keyword>
<evidence type="ECO:0000256" key="8">
    <source>
        <dbReference type="ARBA" id="ARBA00048988"/>
    </source>
</evidence>
<sequence>MAITLTGKQQEVLALPAKGHIVVLGTAGSGKTTIALHRARHLANIPGRGRILLVTFNRALVEYMKGIDYIQSSKLTVENYHRFARGYLNARGKMPKWNGILSPEQKECYIGQALEKLKVEHPEESTLKRPREFFVDEITFIERFGFNNLAEYREAERIGRASSNIKRENRKWIYAVYEEYQTLRQTDEPRYDWDDLALYVFRELQEDDSARRYTHIIVDEGQDFSPMMIKSLVAATAQGGSFTFFGDVAQQIYGSRLSWRDSGITTNRIWRFDVNYRNPESIAAFAAAITETKYWRQDRDMVEATSQIAEGPKPILVKFSSREREMSWVVQQAIDRGKIASAVIVCRNWTDISAFSQALRVQGCNAVEINKDTPGYANEKEVYLTTYHSVKGMEFDHVFIPNLTEDKLPDPDVVSRAVSKEDAYADEIKLLYVAVTRSRYGLYMTFNGTLSSLFPVDSDRYDFYGEENL</sequence>
<dbReference type="InterPro" id="IPR027417">
    <property type="entry name" value="P-loop_NTPase"/>
</dbReference>
<dbReference type="GO" id="GO:0043138">
    <property type="term" value="F:3'-5' DNA helicase activity"/>
    <property type="evidence" value="ECO:0007669"/>
    <property type="project" value="UniProtKB-EC"/>
</dbReference>
<dbReference type="RefSeq" id="WP_058117112.1">
    <property type="nucleotide sequence ID" value="NZ_CP011307.1"/>
</dbReference>
<protein>
    <recommendedName>
        <fullName evidence="7">DNA 3'-5' helicase</fullName>
        <ecNumber evidence="7">5.6.2.4</ecNumber>
    </recommendedName>
</protein>
<dbReference type="PANTHER" id="PTHR11070:SF3">
    <property type="entry name" value="DNA 3'-5' HELICASE"/>
    <property type="match status" value="1"/>
</dbReference>
<keyword evidence="12" id="KW-1185">Reference proteome</keyword>
<dbReference type="Pfam" id="PF13361">
    <property type="entry name" value="UvrD_C"/>
    <property type="match status" value="1"/>
</dbReference>
<dbReference type="PATRIC" id="fig|1297617.4.peg.714"/>
<dbReference type="InterPro" id="IPR000212">
    <property type="entry name" value="DNA_helicase_UvrD/REP"/>
</dbReference>
<evidence type="ECO:0000256" key="3">
    <source>
        <dbReference type="ARBA" id="ARBA00022806"/>
    </source>
</evidence>
<dbReference type="GO" id="GO:0005524">
    <property type="term" value="F:ATP binding"/>
    <property type="evidence" value="ECO:0007669"/>
    <property type="project" value="UniProtKB-UniRule"/>
</dbReference>
<reference evidence="11 12" key="1">
    <citation type="journal article" date="2015" name="Nat. Commun.">
        <title>Production of butyrate from lysine and the Amadori product fructoselysine by a human gut commensal.</title>
        <authorList>
            <person name="Bui T.P."/>
            <person name="Ritari J."/>
            <person name="Boeren S."/>
            <person name="de Waard P."/>
            <person name="Plugge C.M."/>
            <person name="de Vos W.M."/>
        </authorList>
    </citation>
    <scope>NUCLEOTIDE SEQUENCE [LARGE SCALE GENOMIC DNA]</scope>
    <source>
        <strain evidence="11 12">AF211</strain>
    </source>
</reference>
<keyword evidence="3 9" id="KW-0347">Helicase</keyword>
<organism evidence="11 12">
    <name type="scientific">Intestinimonas butyriciproducens</name>
    <dbReference type="NCBI Taxonomy" id="1297617"/>
    <lineage>
        <taxon>Bacteria</taxon>
        <taxon>Bacillati</taxon>
        <taxon>Bacillota</taxon>
        <taxon>Clostridia</taxon>
        <taxon>Eubacteriales</taxon>
        <taxon>Intestinimonas</taxon>
    </lineage>
</organism>
<keyword evidence="5" id="KW-0413">Isomerase</keyword>
<dbReference type="GO" id="GO:0003677">
    <property type="term" value="F:DNA binding"/>
    <property type="evidence" value="ECO:0007669"/>
    <property type="project" value="InterPro"/>
</dbReference>
<dbReference type="Pfam" id="PF00580">
    <property type="entry name" value="UvrD-helicase"/>
    <property type="match status" value="1"/>
</dbReference>
<evidence type="ECO:0000256" key="9">
    <source>
        <dbReference type="PROSITE-ProRule" id="PRU00560"/>
    </source>
</evidence>
<keyword evidence="2 9" id="KW-0378">Hydrolase</keyword>
<evidence type="ECO:0000313" key="11">
    <source>
        <dbReference type="EMBL" id="ALP93100.1"/>
    </source>
</evidence>
<proteinExistence type="predicted"/>
<dbReference type="PROSITE" id="PS51198">
    <property type="entry name" value="UVRD_HELICASE_ATP_BIND"/>
    <property type="match status" value="1"/>
</dbReference>
<name>A0A0S2W172_9FIRM</name>
<dbReference type="GO" id="GO:0016887">
    <property type="term" value="F:ATP hydrolysis activity"/>
    <property type="evidence" value="ECO:0007669"/>
    <property type="project" value="RHEA"/>
</dbReference>
<dbReference type="EMBL" id="CP011307">
    <property type="protein sequence ID" value="ALP93100.1"/>
    <property type="molecule type" value="Genomic_DNA"/>
</dbReference>
<dbReference type="InterPro" id="IPR014016">
    <property type="entry name" value="UvrD-like_ATP-bd"/>
</dbReference>
<evidence type="ECO:0000256" key="5">
    <source>
        <dbReference type="ARBA" id="ARBA00023235"/>
    </source>
</evidence>
<evidence type="ECO:0000313" key="12">
    <source>
        <dbReference type="Proteomes" id="UP000064844"/>
    </source>
</evidence>
<evidence type="ECO:0000256" key="7">
    <source>
        <dbReference type="ARBA" id="ARBA00034808"/>
    </source>
</evidence>
<gene>
    <name evidence="11" type="ORF">IB211_00705</name>
</gene>
<dbReference type="EC" id="5.6.2.4" evidence="7"/>